<dbReference type="OrthoDB" id="4771441at2"/>
<keyword evidence="5" id="KW-1185">Reference proteome</keyword>
<dbReference type="EMBL" id="CP012390">
    <property type="protein sequence ID" value="ALE19478.1"/>
    <property type="molecule type" value="Genomic_DNA"/>
</dbReference>
<organism evidence="2 4">
    <name type="scientific">Lawsonella clevelandensis</name>
    <dbReference type="NCBI Taxonomy" id="1528099"/>
    <lineage>
        <taxon>Bacteria</taxon>
        <taxon>Bacillati</taxon>
        <taxon>Actinomycetota</taxon>
        <taxon>Actinomycetes</taxon>
        <taxon>Mycobacteriales</taxon>
        <taxon>Lawsonellaceae</taxon>
        <taxon>Lawsonella</taxon>
    </lineage>
</organism>
<dbReference type="Proteomes" id="UP000324288">
    <property type="component" value="Chromosome"/>
</dbReference>
<reference evidence="2" key="2">
    <citation type="journal article" date="2016" name="Int. J. Syst. Evol. Microbiol.">
        <title>Lawsonella clevelandensis gen. nov., sp. nov., a new member of the suborder Corynebacterineae isolated from human abscesses.</title>
        <authorList>
            <person name="Bell M.E."/>
            <person name="Bernard K.A."/>
            <person name="Harrington S.M."/>
            <person name="Patel N.B."/>
            <person name="Tucker T.A."/>
            <person name="Metcalfe M.G."/>
            <person name="McQuiston J.R."/>
        </authorList>
    </citation>
    <scope>NUCLEOTIDE SEQUENCE</scope>
    <source>
        <strain evidence="2">X1698</strain>
    </source>
</reference>
<dbReference type="EMBL" id="LR584267">
    <property type="protein sequence ID" value="VHO01695.1"/>
    <property type="molecule type" value="Genomic_DNA"/>
</dbReference>
<dbReference type="RefSeq" id="WP_053962566.1">
    <property type="nucleotide sequence ID" value="NZ_CAJPTR010000006.1"/>
</dbReference>
<proteinExistence type="predicted"/>
<reference evidence="2 4" key="1">
    <citation type="journal article" date="2015" name="Genome Announc.">
        <title>Complete Genome Sequences for Two Strains of a Novel Fastidious, Partially Acid-Fast, Gram-Positive Corynebacterineae Bacterium, Derived from Human Clinical Samples.</title>
        <authorList>
            <person name="Nicholson A.C."/>
            <person name="Bell M."/>
            <person name="Humrighouse B.W."/>
            <person name="McQuiston J.R."/>
        </authorList>
    </citation>
    <scope>NUCLEOTIDE SEQUENCE [LARGE SCALE GENOMIC DNA]</scope>
    <source>
        <strain evidence="2 4">X1698</strain>
    </source>
</reference>
<evidence type="ECO:0000256" key="1">
    <source>
        <dbReference type="SAM" id="MobiDB-lite"/>
    </source>
</evidence>
<gene>
    <name evidence="2" type="ORF">AL705_08050</name>
    <name evidence="3" type="ORF">LC603019_01621</name>
</gene>
<dbReference type="GeneID" id="84895493"/>
<feature type="region of interest" description="Disordered" evidence="1">
    <location>
        <begin position="213"/>
        <end position="252"/>
    </location>
</feature>
<accession>A0A0M4MM69</accession>
<evidence type="ECO:0000313" key="3">
    <source>
        <dbReference type="EMBL" id="VHO01695.1"/>
    </source>
</evidence>
<dbReference type="Proteomes" id="UP000068137">
    <property type="component" value="Chromosome"/>
</dbReference>
<dbReference type="KEGG" id="cbq:AL705_08050"/>
<reference evidence="3 5" key="3">
    <citation type="submission" date="2019-04" db="EMBL/GenBank/DDBJ databases">
        <authorList>
            <person name="Seth-Smith MB H."/>
            <person name="Seth-Smith H."/>
        </authorList>
    </citation>
    <scope>NUCLEOTIDE SEQUENCE [LARGE SCALE GENOMIC DNA]</scope>
    <source>
        <strain evidence="3">USB-603019</strain>
    </source>
</reference>
<name>A0A0M4MM69_9ACTN</name>
<evidence type="ECO:0000313" key="4">
    <source>
        <dbReference type="Proteomes" id="UP000068137"/>
    </source>
</evidence>
<evidence type="ECO:0000313" key="5">
    <source>
        <dbReference type="Proteomes" id="UP000324288"/>
    </source>
</evidence>
<feature type="compositionally biased region" description="Polar residues" evidence="1">
    <location>
        <begin position="217"/>
        <end position="226"/>
    </location>
</feature>
<evidence type="ECO:0000313" key="2">
    <source>
        <dbReference type="EMBL" id="ALE19478.1"/>
    </source>
</evidence>
<dbReference type="AlphaFoldDB" id="A0A0M4MM69"/>
<protein>
    <submittedName>
        <fullName evidence="2">Uncharacterized protein</fullName>
    </submittedName>
</protein>
<dbReference type="STRING" id="1528099.AL705_08050"/>
<sequence length="485" mass="53352">MPNQGKQVKVAVEEWLRDAAIPVTSAAYRLSDKAALALSAGYLDQNMRGILHARLQKGSTTPRTGGVEELSRIAATAHEWHDVANGDPTTALRNDKFITDDGKLMANDVRSALAHRRYRKYMGSLGGYRRAFVSDPAFAKSWMGLREEKRNGIFLSTNQRNTIFDALCRCAVPSKVDYAEKVGPSTDRYRLRTFNRTDLPLWAFNAEQQALVENPEDPTQSSSPSASRRAVTSADGHGMQSSGAAPTRSASALDTVLDRVPDALRGDISSMRKIVNDAVSGISRVIAGRPVEDESWTSSREQLLRVQAATFSFADSYDAALYILGIVMDRLDRSPAWHGDALATQASSIDITAEVMEVASDIVELRDVSAALRKRGLQHGVTHRNRLRELGEVWTELVDRVVALVALADAVDIVDTELVRWSDYRSVDDLDDRIDNLVARSGFRTTSNQMDHSVRQDIAESGRVMAVARSVIEQEIGVLGRGTHS</sequence>
<feature type="compositionally biased region" description="Polar residues" evidence="1">
    <location>
        <begin position="239"/>
        <end position="252"/>
    </location>
</feature>